<feature type="compositionally biased region" description="Polar residues" evidence="1">
    <location>
        <begin position="117"/>
        <end position="126"/>
    </location>
</feature>
<dbReference type="AlphaFoldDB" id="A0AAV9F2M4"/>
<reference evidence="2" key="2">
    <citation type="submission" date="2023-06" db="EMBL/GenBank/DDBJ databases">
        <authorList>
            <person name="Ma L."/>
            <person name="Liu K.-W."/>
            <person name="Li Z."/>
            <person name="Hsiao Y.-Y."/>
            <person name="Qi Y."/>
            <person name="Fu T."/>
            <person name="Tang G."/>
            <person name="Zhang D."/>
            <person name="Sun W.-H."/>
            <person name="Liu D.-K."/>
            <person name="Li Y."/>
            <person name="Chen G.-Z."/>
            <person name="Liu X.-D."/>
            <person name="Liao X.-Y."/>
            <person name="Jiang Y.-T."/>
            <person name="Yu X."/>
            <person name="Hao Y."/>
            <person name="Huang J."/>
            <person name="Zhao X.-W."/>
            <person name="Ke S."/>
            <person name="Chen Y.-Y."/>
            <person name="Wu W.-L."/>
            <person name="Hsu J.-L."/>
            <person name="Lin Y.-F."/>
            <person name="Huang M.-D."/>
            <person name="Li C.-Y."/>
            <person name="Huang L."/>
            <person name="Wang Z.-W."/>
            <person name="Zhao X."/>
            <person name="Zhong W.-Y."/>
            <person name="Peng D.-H."/>
            <person name="Ahmad S."/>
            <person name="Lan S."/>
            <person name="Zhang J.-S."/>
            <person name="Tsai W.-C."/>
            <person name="Van De Peer Y."/>
            <person name="Liu Z.-J."/>
        </authorList>
    </citation>
    <scope>NUCLEOTIDE SEQUENCE</scope>
    <source>
        <strain evidence="2">CP</strain>
        <tissue evidence="2">Leaves</tissue>
    </source>
</reference>
<accession>A0AAV9F2M4</accession>
<dbReference type="InterPro" id="IPR036691">
    <property type="entry name" value="Endo/exonu/phosph_ase_sf"/>
</dbReference>
<reference evidence="2" key="1">
    <citation type="journal article" date="2023" name="Nat. Commun.">
        <title>Diploid and tetraploid genomes of Acorus and the evolution of monocots.</title>
        <authorList>
            <person name="Ma L."/>
            <person name="Liu K.W."/>
            <person name="Li Z."/>
            <person name="Hsiao Y.Y."/>
            <person name="Qi Y."/>
            <person name="Fu T."/>
            <person name="Tang G.D."/>
            <person name="Zhang D."/>
            <person name="Sun W.H."/>
            <person name="Liu D.K."/>
            <person name="Li Y."/>
            <person name="Chen G.Z."/>
            <person name="Liu X.D."/>
            <person name="Liao X.Y."/>
            <person name="Jiang Y.T."/>
            <person name="Yu X."/>
            <person name="Hao Y."/>
            <person name="Huang J."/>
            <person name="Zhao X.W."/>
            <person name="Ke S."/>
            <person name="Chen Y.Y."/>
            <person name="Wu W.L."/>
            <person name="Hsu J.L."/>
            <person name="Lin Y.F."/>
            <person name="Huang M.D."/>
            <person name="Li C.Y."/>
            <person name="Huang L."/>
            <person name="Wang Z.W."/>
            <person name="Zhao X."/>
            <person name="Zhong W.Y."/>
            <person name="Peng D.H."/>
            <person name="Ahmad S."/>
            <person name="Lan S."/>
            <person name="Zhang J.S."/>
            <person name="Tsai W.C."/>
            <person name="Van de Peer Y."/>
            <person name="Liu Z.J."/>
        </authorList>
    </citation>
    <scope>NUCLEOTIDE SEQUENCE</scope>
    <source>
        <strain evidence="2">CP</strain>
    </source>
</reference>
<evidence type="ECO:0000256" key="1">
    <source>
        <dbReference type="SAM" id="MobiDB-lite"/>
    </source>
</evidence>
<name>A0AAV9F2M4_ACOCL</name>
<organism evidence="2 3">
    <name type="scientific">Acorus calamus</name>
    <name type="common">Sweet flag</name>
    <dbReference type="NCBI Taxonomy" id="4465"/>
    <lineage>
        <taxon>Eukaryota</taxon>
        <taxon>Viridiplantae</taxon>
        <taxon>Streptophyta</taxon>
        <taxon>Embryophyta</taxon>
        <taxon>Tracheophyta</taxon>
        <taxon>Spermatophyta</taxon>
        <taxon>Magnoliopsida</taxon>
        <taxon>Liliopsida</taxon>
        <taxon>Acoraceae</taxon>
        <taxon>Acorus</taxon>
    </lineage>
</organism>
<dbReference type="PANTHER" id="PTHR31286:SF180">
    <property type="entry name" value="OS10G0362600 PROTEIN"/>
    <property type="match status" value="1"/>
</dbReference>
<dbReference type="PANTHER" id="PTHR31286">
    <property type="entry name" value="GLYCINE-RICH CELL WALL STRUCTURAL PROTEIN 1.8-LIKE"/>
    <property type="match status" value="1"/>
</dbReference>
<gene>
    <name evidence="2" type="ORF">QJS10_CPB04g01502</name>
</gene>
<dbReference type="InterPro" id="IPR040256">
    <property type="entry name" value="At4g02000-like"/>
</dbReference>
<keyword evidence="3" id="KW-1185">Reference proteome</keyword>
<dbReference type="Proteomes" id="UP001180020">
    <property type="component" value="Unassembled WGS sequence"/>
</dbReference>
<evidence type="ECO:0000313" key="3">
    <source>
        <dbReference type="Proteomes" id="UP001180020"/>
    </source>
</evidence>
<proteinExistence type="predicted"/>
<evidence type="ECO:0008006" key="4">
    <source>
        <dbReference type="Google" id="ProtNLM"/>
    </source>
</evidence>
<feature type="region of interest" description="Disordered" evidence="1">
    <location>
        <begin position="117"/>
        <end position="223"/>
    </location>
</feature>
<dbReference type="Gene3D" id="3.60.10.10">
    <property type="entry name" value="Endonuclease/exonuclease/phosphatase"/>
    <property type="match status" value="1"/>
</dbReference>
<feature type="compositionally biased region" description="Polar residues" evidence="1">
    <location>
        <begin position="145"/>
        <end position="188"/>
    </location>
</feature>
<protein>
    <recommendedName>
        <fullName evidence="4">DUF4283 domain-containing protein</fullName>
    </recommendedName>
</protein>
<dbReference type="EMBL" id="JAUJYO010000004">
    <property type="protein sequence ID" value="KAK1319960.1"/>
    <property type="molecule type" value="Genomic_DNA"/>
</dbReference>
<dbReference type="SUPFAM" id="SSF56219">
    <property type="entry name" value="DNase I-like"/>
    <property type="match status" value="1"/>
</dbReference>
<feature type="compositionally biased region" description="Low complexity" evidence="1">
    <location>
        <begin position="208"/>
        <end position="223"/>
    </location>
</feature>
<evidence type="ECO:0000313" key="2">
    <source>
        <dbReference type="EMBL" id="KAK1319960.1"/>
    </source>
</evidence>
<sequence length="362" mass="39807">MEHIQWLDDFDPTTATFEITPVWIRFPNLPLDYWDGLTLAEMASAAGTPIKVETTVEDIGRCRYARALVERCGRIDHIANNCPIKVSSSENISTTGHASPSTSHSGLSNAVFSKLGSSTQQLSQQPLDEDGPWQVVPPRRRPSRNNKGTYSDAPSRQNTSMKAPTKKTSSPTPSRGSPKTDAASTETFTPVVDKGQSAPSFHPATGLSTSRLSGPRPRSSPIVIPPAAQTLIQKPSNLTSPAPPKNSSQAVAIYLVIEDPGQSPWIAAGIYASPQPHLRNSLWEETSDIVKIRLPTLLAGDFNTLLWPSDKKGGHGFRNTPEVQQFRKWVSQNQLQQLVHRGSKFSWCNNRQGRARTWERLD</sequence>
<feature type="region of interest" description="Disordered" evidence="1">
    <location>
        <begin position="90"/>
        <end position="109"/>
    </location>
</feature>
<comment type="caution">
    <text evidence="2">The sequence shown here is derived from an EMBL/GenBank/DDBJ whole genome shotgun (WGS) entry which is preliminary data.</text>
</comment>